<dbReference type="Gene3D" id="1.25.10.10">
    <property type="entry name" value="Leucine-rich Repeat Variant"/>
    <property type="match status" value="1"/>
</dbReference>
<name>A0A512PH65_9CELL</name>
<reference evidence="1 2" key="1">
    <citation type="submission" date="2019-07" db="EMBL/GenBank/DDBJ databases">
        <title>Whole genome shotgun sequence of Cellulomonas soli NBRC 109434.</title>
        <authorList>
            <person name="Hosoyama A."/>
            <person name="Uohara A."/>
            <person name="Ohji S."/>
            <person name="Ichikawa N."/>
        </authorList>
    </citation>
    <scope>NUCLEOTIDE SEQUENCE [LARGE SCALE GENOMIC DNA]</scope>
    <source>
        <strain evidence="1 2">NBRC 109434</strain>
    </source>
</reference>
<protein>
    <submittedName>
        <fullName evidence="1">Uncharacterized protein</fullName>
    </submittedName>
</protein>
<dbReference type="EMBL" id="BKAL01000014">
    <property type="protein sequence ID" value="GEP70558.1"/>
    <property type="molecule type" value="Genomic_DNA"/>
</dbReference>
<dbReference type="InterPro" id="IPR011989">
    <property type="entry name" value="ARM-like"/>
</dbReference>
<proteinExistence type="predicted"/>
<accession>A0A512PH65</accession>
<organism evidence="1 2">
    <name type="scientific">Cellulomonas soli</name>
    <dbReference type="NCBI Taxonomy" id="931535"/>
    <lineage>
        <taxon>Bacteria</taxon>
        <taxon>Bacillati</taxon>
        <taxon>Actinomycetota</taxon>
        <taxon>Actinomycetes</taxon>
        <taxon>Micrococcales</taxon>
        <taxon>Cellulomonadaceae</taxon>
        <taxon>Cellulomonas</taxon>
    </lineage>
</organism>
<sequence>MDLAGRQWPKVLSCDTDAYVVSTSSDVLMRAAAGVRLAATLDLDNASDTLLSLLHDPENTFVTQETAEALVGRRDHQGLRLLLRAYADADELSGYYIRDAIVWPPAEVDYPEVAPEMDERRSLLDDLAHDPDAEVAKAARLLLTALAGGTI</sequence>
<evidence type="ECO:0000313" key="2">
    <source>
        <dbReference type="Proteomes" id="UP000321798"/>
    </source>
</evidence>
<comment type="caution">
    <text evidence="1">The sequence shown here is derived from an EMBL/GenBank/DDBJ whole genome shotgun (WGS) entry which is preliminary data.</text>
</comment>
<evidence type="ECO:0000313" key="1">
    <source>
        <dbReference type="EMBL" id="GEP70558.1"/>
    </source>
</evidence>
<dbReference type="AlphaFoldDB" id="A0A512PH65"/>
<dbReference type="Proteomes" id="UP000321798">
    <property type="component" value="Unassembled WGS sequence"/>
</dbReference>
<keyword evidence="2" id="KW-1185">Reference proteome</keyword>
<gene>
    <name evidence="1" type="ORF">CSO01_32730</name>
</gene>